<keyword evidence="2" id="KW-1185">Reference proteome</keyword>
<reference evidence="1 2" key="1">
    <citation type="submission" date="2019-07" db="EMBL/GenBank/DDBJ databases">
        <title>Whole genome shotgun sequence of Nocardia ninae NBRC 108245.</title>
        <authorList>
            <person name="Hosoyama A."/>
            <person name="Uohara A."/>
            <person name="Ohji S."/>
            <person name="Ichikawa N."/>
        </authorList>
    </citation>
    <scope>NUCLEOTIDE SEQUENCE [LARGE SCALE GENOMIC DNA]</scope>
    <source>
        <strain evidence="1 2">NBRC 108245</strain>
    </source>
</reference>
<proteinExistence type="predicted"/>
<dbReference type="AlphaFoldDB" id="A0A511M4M1"/>
<dbReference type="Proteomes" id="UP000321424">
    <property type="component" value="Unassembled WGS sequence"/>
</dbReference>
<protein>
    <submittedName>
        <fullName evidence="1">Uncharacterized protein</fullName>
    </submittedName>
</protein>
<dbReference type="EMBL" id="BJXA01000001">
    <property type="protein sequence ID" value="GEM35583.1"/>
    <property type="molecule type" value="Genomic_DNA"/>
</dbReference>
<accession>A0A511M4M1</accession>
<name>A0A511M4M1_9NOCA</name>
<sequence length="190" mass="20078">MRVRDFCGGAAFGPFHLFGGFLANPIDFLGSLAARGAHFGLRFTTRGEYVIGGLPGGALDFAQRIITGAVGVGNQGFGTFGRSGRVIGGGLGERTRLLRFASRLFRGDSGHFGLGDTPGGIGLHRLDLRFGDGRVAQGGQLGNSGIQGVTQLVCQATKLNEQLICAEPGRSHRTLLRHSDRTGRCLRLLL</sequence>
<evidence type="ECO:0000313" key="1">
    <source>
        <dbReference type="EMBL" id="GEM35583.1"/>
    </source>
</evidence>
<evidence type="ECO:0000313" key="2">
    <source>
        <dbReference type="Proteomes" id="UP000321424"/>
    </source>
</evidence>
<organism evidence="1 2">
    <name type="scientific">Nocardia ninae NBRC 108245</name>
    <dbReference type="NCBI Taxonomy" id="1210091"/>
    <lineage>
        <taxon>Bacteria</taxon>
        <taxon>Bacillati</taxon>
        <taxon>Actinomycetota</taxon>
        <taxon>Actinomycetes</taxon>
        <taxon>Mycobacteriales</taxon>
        <taxon>Nocardiaceae</taxon>
        <taxon>Nocardia</taxon>
    </lineage>
</organism>
<gene>
    <name evidence="1" type="ORF">NN4_01020</name>
</gene>
<comment type="caution">
    <text evidence="1">The sequence shown here is derived from an EMBL/GenBank/DDBJ whole genome shotgun (WGS) entry which is preliminary data.</text>
</comment>